<dbReference type="AlphaFoldDB" id="A0A4U0VBK0"/>
<dbReference type="OrthoDB" id="5402144at2759"/>
<dbReference type="Proteomes" id="UP000309340">
    <property type="component" value="Unassembled WGS sequence"/>
</dbReference>
<evidence type="ECO:0000313" key="4">
    <source>
        <dbReference type="Proteomes" id="UP000309340"/>
    </source>
</evidence>
<proteinExistence type="predicted"/>
<protein>
    <recommendedName>
        <fullName evidence="2">Lethal giant larvae (Lgl)-like C-terminal domain-containing protein</fullName>
    </recommendedName>
</protein>
<evidence type="ECO:0000259" key="2">
    <source>
        <dbReference type="Pfam" id="PF08596"/>
    </source>
</evidence>
<dbReference type="Pfam" id="PF08596">
    <property type="entry name" value="Lgl_C"/>
    <property type="match status" value="1"/>
</dbReference>
<feature type="compositionally biased region" description="Low complexity" evidence="1">
    <location>
        <begin position="81"/>
        <end position="96"/>
    </location>
</feature>
<dbReference type="EMBL" id="NAJQ01002248">
    <property type="protein sequence ID" value="TKA46338.1"/>
    <property type="molecule type" value="Genomic_DNA"/>
</dbReference>
<reference evidence="3 4" key="1">
    <citation type="submission" date="2017-03" db="EMBL/GenBank/DDBJ databases">
        <title>Genomes of endolithic fungi from Antarctica.</title>
        <authorList>
            <person name="Coleine C."/>
            <person name="Masonjones S."/>
            <person name="Stajich J.E."/>
        </authorList>
    </citation>
    <scope>NUCLEOTIDE SEQUENCE [LARGE SCALE GENOMIC DNA]</scope>
    <source>
        <strain evidence="3 4">CCFEE 5184</strain>
    </source>
</reference>
<organism evidence="3 4">
    <name type="scientific">Friedmanniomyces simplex</name>
    <dbReference type="NCBI Taxonomy" id="329884"/>
    <lineage>
        <taxon>Eukaryota</taxon>
        <taxon>Fungi</taxon>
        <taxon>Dikarya</taxon>
        <taxon>Ascomycota</taxon>
        <taxon>Pezizomycotina</taxon>
        <taxon>Dothideomycetes</taxon>
        <taxon>Dothideomycetidae</taxon>
        <taxon>Mycosphaerellales</taxon>
        <taxon>Teratosphaeriaceae</taxon>
        <taxon>Friedmanniomyces</taxon>
    </lineage>
</organism>
<comment type="caution">
    <text evidence="3">The sequence shown here is derived from an EMBL/GenBank/DDBJ whole genome shotgun (WGS) entry which is preliminary data.</text>
</comment>
<evidence type="ECO:0000313" key="3">
    <source>
        <dbReference type="EMBL" id="TKA46338.1"/>
    </source>
</evidence>
<gene>
    <name evidence="3" type="ORF">B0A55_13468</name>
</gene>
<feature type="region of interest" description="Disordered" evidence="1">
    <location>
        <begin position="57"/>
        <end position="99"/>
    </location>
</feature>
<name>A0A4U0VBK0_9PEZI</name>
<dbReference type="STRING" id="329884.A0A4U0VBK0"/>
<evidence type="ECO:0000256" key="1">
    <source>
        <dbReference type="SAM" id="MobiDB-lite"/>
    </source>
</evidence>
<dbReference type="InterPro" id="IPR013905">
    <property type="entry name" value="Lgl_C_dom"/>
</dbReference>
<sequence length="161" mass="17392">IALLNVWGVGDSLPKSQDRLFNPQALIPPRPTISTVQWVTGTQYITPADMDLLISGPDRPPSKRMLAQHAAEAEQTRRAGRAGANKQAAAAAGAAGDSSEEGYWAYMQRQVQERTEKLGLVGDNMENLEQNSASWAEEASKFVGKQKRGLATGLIKAKFGL</sequence>
<keyword evidence="4" id="KW-1185">Reference proteome</keyword>
<feature type="domain" description="Lethal giant larvae (Lgl)-like C-terminal" evidence="2">
    <location>
        <begin position="2"/>
        <end position="63"/>
    </location>
</feature>
<accession>A0A4U0VBK0</accession>
<feature type="non-terminal residue" evidence="3">
    <location>
        <position position="1"/>
    </location>
</feature>